<dbReference type="InterPro" id="IPR024987">
    <property type="entry name" value="DUF3889"/>
</dbReference>
<evidence type="ECO:0008006" key="3">
    <source>
        <dbReference type="Google" id="ProtNLM"/>
    </source>
</evidence>
<keyword evidence="2" id="KW-1185">Reference proteome</keyword>
<proteinExistence type="predicted"/>
<sequence>MKNRSFPILIAVILLMAILFPSHNIAVQKLDYEKYGNIAIAVVKADYPNEKVTDYEYKGRKKVSAMEVQDTFQFLVKENGKEKIVLVTINHNIKDNKFLSLVVQEQKR</sequence>
<dbReference type="EMBL" id="PISE01000003">
    <property type="protein sequence ID" value="PKG25398.1"/>
    <property type="molecule type" value="Genomic_DNA"/>
</dbReference>
<evidence type="ECO:0000313" key="1">
    <source>
        <dbReference type="EMBL" id="PKG25398.1"/>
    </source>
</evidence>
<dbReference type="Pfam" id="PF13028">
    <property type="entry name" value="DUF3889"/>
    <property type="match status" value="1"/>
</dbReference>
<reference evidence="1 2" key="1">
    <citation type="journal article" date="2003" name="Int. J. Syst. Evol. Microbiol.">
        <title>Bacillus nealsonii sp. nov., isolated from a spacecraft-assembly facility, whose spores are gamma-radiation resistant.</title>
        <authorList>
            <person name="Venkateswaran K."/>
            <person name="Kempf M."/>
            <person name="Chen F."/>
            <person name="Satomi M."/>
            <person name="Nicholson W."/>
            <person name="Kern R."/>
        </authorList>
    </citation>
    <scope>NUCLEOTIDE SEQUENCE [LARGE SCALE GENOMIC DNA]</scope>
    <source>
        <strain evidence="1 2">FO-92</strain>
    </source>
</reference>
<dbReference type="AlphaFoldDB" id="A0A2N0Z7A5"/>
<dbReference type="Proteomes" id="UP000233375">
    <property type="component" value="Unassembled WGS sequence"/>
</dbReference>
<accession>A0A2N0Z7A5</accession>
<gene>
    <name evidence="1" type="ORF">CWS01_00725</name>
</gene>
<name>A0A2N0Z7A5_9BACI</name>
<comment type="caution">
    <text evidence="1">The sequence shown here is derived from an EMBL/GenBank/DDBJ whole genome shotgun (WGS) entry which is preliminary data.</text>
</comment>
<protein>
    <recommendedName>
        <fullName evidence="3">DUF3889 domain-containing protein</fullName>
    </recommendedName>
</protein>
<dbReference type="RefSeq" id="WP_101175119.1">
    <property type="nucleotide sequence ID" value="NZ_PISE01000003.1"/>
</dbReference>
<dbReference type="Gene3D" id="3.10.450.390">
    <property type="entry name" value="Protein of unknown function DUF3889"/>
    <property type="match status" value="1"/>
</dbReference>
<organism evidence="1 2">
    <name type="scientific">Niallia nealsonii</name>
    <dbReference type="NCBI Taxonomy" id="115979"/>
    <lineage>
        <taxon>Bacteria</taxon>
        <taxon>Bacillati</taxon>
        <taxon>Bacillota</taxon>
        <taxon>Bacilli</taxon>
        <taxon>Bacillales</taxon>
        <taxon>Bacillaceae</taxon>
        <taxon>Niallia</taxon>
    </lineage>
</organism>
<dbReference type="OrthoDB" id="2872776at2"/>
<evidence type="ECO:0000313" key="2">
    <source>
        <dbReference type="Proteomes" id="UP000233375"/>
    </source>
</evidence>